<dbReference type="Pfam" id="PF22536">
    <property type="entry name" value="WHD_POLR3C"/>
    <property type="match status" value="1"/>
</dbReference>
<dbReference type="InterPro" id="IPR036388">
    <property type="entry name" value="WH-like_DNA-bd_sf"/>
</dbReference>
<dbReference type="InterPro" id="IPR008806">
    <property type="entry name" value="RNA_pol_III_Rpc82_C"/>
</dbReference>
<accession>A0A6A5ZGY7</accession>
<keyword evidence="6 8" id="KW-0539">Nucleus</keyword>
<evidence type="ECO:0000259" key="11">
    <source>
        <dbReference type="Pfam" id="PF08221"/>
    </source>
</evidence>
<reference evidence="13" key="1">
    <citation type="journal article" date="2020" name="Stud. Mycol.">
        <title>101 Dothideomycetes genomes: a test case for predicting lifestyles and emergence of pathogens.</title>
        <authorList>
            <person name="Haridas S."/>
            <person name="Albert R."/>
            <person name="Binder M."/>
            <person name="Bloem J."/>
            <person name="Labutti K."/>
            <person name="Salamov A."/>
            <person name="Andreopoulos B."/>
            <person name="Baker S."/>
            <person name="Barry K."/>
            <person name="Bills G."/>
            <person name="Bluhm B."/>
            <person name="Cannon C."/>
            <person name="Castanera R."/>
            <person name="Culley D."/>
            <person name="Daum C."/>
            <person name="Ezra D."/>
            <person name="Gonzalez J."/>
            <person name="Henrissat B."/>
            <person name="Kuo A."/>
            <person name="Liang C."/>
            <person name="Lipzen A."/>
            <person name="Lutzoni F."/>
            <person name="Magnuson J."/>
            <person name="Mondo S."/>
            <person name="Nolan M."/>
            <person name="Ohm R."/>
            <person name="Pangilinan J."/>
            <person name="Park H.-J."/>
            <person name="Ramirez L."/>
            <person name="Alfaro M."/>
            <person name="Sun H."/>
            <person name="Tritt A."/>
            <person name="Yoshinaga Y."/>
            <person name="Zwiers L.-H."/>
            <person name="Turgeon B."/>
            <person name="Goodwin S."/>
            <person name="Spatafora J."/>
            <person name="Crous P."/>
            <person name="Grigoriev I."/>
        </authorList>
    </citation>
    <scope>NUCLEOTIDE SEQUENCE</scope>
    <source>
        <strain evidence="13">CBS 627.86</strain>
    </source>
</reference>
<evidence type="ECO:0000256" key="2">
    <source>
        <dbReference type="ARBA" id="ARBA00006835"/>
    </source>
</evidence>
<feature type="region of interest" description="Disordered" evidence="9">
    <location>
        <begin position="297"/>
        <end position="347"/>
    </location>
</feature>
<evidence type="ECO:0000256" key="7">
    <source>
        <dbReference type="ARBA" id="ARBA00025127"/>
    </source>
</evidence>
<protein>
    <recommendedName>
        <fullName evidence="8">DNA-directed RNA polymerase III subunit RPC3</fullName>
        <shortName evidence="8">RNA polymerase III subunit C3</shortName>
    </recommendedName>
</protein>
<comment type="function">
    <text evidence="7 8">DNA-dependent RNA polymerase catalyzes the transcription of DNA into RNA using the four ribonucleoside triphosphates as substrates. Specific core component of RNA polymerase III which synthesizes small RNAs, such as 5S rRNA and tRNAs.</text>
</comment>
<dbReference type="Pfam" id="PF08221">
    <property type="entry name" value="HTH_9"/>
    <property type="match status" value="1"/>
</dbReference>
<dbReference type="OrthoDB" id="272392at2759"/>
<name>A0A6A5ZGY7_9PLEO</name>
<dbReference type="InterPro" id="IPR039748">
    <property type="entry name" value="RPC3"/>
</dbReference>
<evidence type="ECO:0000256" key="5">
    <source>
        <dbReference type="ARBA" id="ARBA00023163"/>
    </source>
</evidence>
<dbReference type="GO" id="GO:0003697">
    <property type="term" value="F:single-stranded DNA binding"/>
    <property type="evidence" value="ECO:0007669"/>
    <property type="project" value="UniProtKB-UniRule"/>
</dbReference>
<keyword evidence="5 8" id="KW-0804">Transcription</keyword>
<feature type="domain" description="RNA polymerase III Rpc82 C -terminal" evidence="10">
    <location>
        <begin position="237"/>
        <end position="527"/>
    </location>
</feature>
<comment type="similarity">
    <text evidence="2 8">Belongs to the RNA polymerase beta chain family.</text>
</comment>
<dbReference type="InterPro" id="IPR013197">
    <property type="entry name" value="RNA_pol_III_RPC82-rel_HTH"/>
</dbReference>
<keyword evidence="4 8" id="KW-0240">DNA-directed RNA polymerase</keyword>
<dbReference type="GO" id="GO:0006351">
    <property type="term" value="P:DNA-templated transcription"/>
    <property type="evidence" value="ECO:0007669"/>
    <property type="project" value="InterPro"/>
</dbReference>
<proteinExistence type="inferred from homology"/>
<evidence type="ECO:0000256" key="1">
    <source>
        <dbReference type="ARBA" id="ARBA00004123"/>
    </source>
</evidence>
<dbReference type="Pfam" id="PF05645">
    <property type="entry name" value="RNA_pol_Rpc82"/>
    <property type="match status" value="1"/>
</dbReference>
<dbReference type="Proteomes" id="UP000799770">
    <property type="component" value="Unassembled WGS sequence"/>
</dbReference>
<evidence type="ECO:0000313" key="14">
    <source>
        <dbReference type="Proteomes" id="UP000799770"/>
    </source>
</evidence>
<dbReference type="GO" id="GO:0005666">
    <property type="term" value="C:RNA polymerase III complex"/>
    <property type="evidence" value="ECO:0007669"/>
    <property type="project" value="UniProtKB-UniRule"/>
</dbReference>
<dbReference type="AlphaFoldDB" id="A0A6A5ZGY7"/>
<comment type="subunit">
    <text evidence="3 8">Component of the RNA polymerase III (Pol III) complex consisting of 17 subunits.</text>
</comment>
<sequence length="703" mass="79474">MSYQQREPPILAKLCSLLVEETYGELAARVFSVLARHGRQTLAGLARESYLTGRQIKPGLVVLIQQHLVFHSALDPRVTYYEIDWQQSYALVRHGKILKMAEDRFGRKAANVLSNMLTFGHTRLADLKEAYFPSPEKPPSDSAEGHLNGTGIASAEVDSVNGSSGKINGNTDALTNGAAFVNGASAKLHTTADLAKKGKGKAAAEQGNDDVDMMDAEVVEEEGDPNKIQSVGDLYEIINRLGKAGWVIKVDPDQYLSPGDFHALVRQQAYDSIWTDEQAPTGTKDHALWDSRTREMKRQVRDEWYQPPKFDTRKRKPTDQDNDRSSKRQRLNGAFAPADCSMNGDTSPHINPVDDDLNLRVNFDKIGVALRTEQMTRFVEGRLGYTTSQVYRTMLCILEEHIPRCYEPWPDPPSDPKDVALNNHVDDKFLVSAREVAHKIGREFDLFDGLDPHEVVLVMGRSEVKQNHHIKPPLDPVSASLDERTRLVSCHIRLLANDPFHFATWHSRGGANAGGGRYCVEFDEIAKATIQLEIENTVAARKGRIGVKLVRALKKNGKLDERQACNVMMTTANDIREIVNEMTVQGFVQTQEIPRVDRREAKLSLHLIWYDRQRAREKLLHDTYKGMVRIVQRLSFEKEKIHELLRKAERSDVVGNETKYLRKEELDALKKWKEVEAMLLLQLFREDDLVSTLRDFIGPLVSV</sequence>
<evidence type="ECO:0000256" key="6">
    <source>
        <dbReference type="ARBA" id="ARBA00023242"/>
    </source>
</evidence>
<dbReference type="PANTHER" id="PTHR12949">
    <property type="entry name" value="RNA POLYMERASE III DNA DIRECTED -RELATED"/>
    <property type="match status" value="1"/>
</dbReference>
<dbReference type="PANTHER" id="PTHR12949:SF0">
    <property type="entry name" value="DNA-DIRECTED RNA POLYMERASE III SUBUNIT RPC3"/>
    <property type="match status" value="1"/>
</dbReference>
<comment type="subcellular location">
    <subcellularLocation>
        <location evidence="1 8">Nucleus</location>
    </subcellularLocation>
</comment>
<organism evidence="13 14">
    <name type="scientific">Lophiotrema nucula</name>
    <dbReference type="NCBI Taxonomy" id="690887"/>
    <lineage>
        <taxon>Eukaryota</taxon>
        <taxon>Fungi</taxon>
        <taxon>Dikarya</taxon>
        <taxon>Ascomycota</taxon>
        <taxon>Pezizomycotina</taxon>
        <taxon>Dothideomycetes</taxon>
        <taxon>Pleosporomycetidae</taxon>
        <taxon>Pleosporales</taxon>
        <taxon>Lophiotremataceae</taxon>
        <taxon>Lophiotrema</taxon>
    </lineage>
</organism>
<keyword evidence="14" id="KW-1185">Reference proteome</keyword>
<feature type="compositionally biased region" description="Basic and acidic residues" evidence="9">
    <location>
        <begin position="317"/>
        <end position="326"/>
    </location>
</feature>
<evidence type="ECO:0000256" key="9">
    <source>
        <dbReference type="SAM" id="MobiDB-lite"/>
    </source>
</evidence>
<feature type="domain" description="DNA-directed RNA polymerase III subunit RPC3 winged-helix" evidence="12">
    <location>
        <begin position="534"/>
        <end position="607"/>
    </location>
</feature>
<dbReference type="EMBL" id="ML977316">
    <property type="protein sequence ID" value="KAF2118732.1"/>
    <property type="molecule type" value="Genomic_DNA"/>
</dbReference>
<feature type="domain" description="RNA polymerase III subunit RPC82-related helix-turn-helix" evidence="11">
    <location>
        <begin position="13"/>
        <end position="71"/>
    </location>
</feature>
<evidence type="ECO:0000256" key="8">
    <source>
        <dbReference type="RuleBase" id="RU367076"/>
    </source>
</evidence>
<gene>
    <name evidence="13" type="ORF">BDV96DRAFT_361982</name>
</gene>
<evidence type="ECO:0000259" key="10">
    <source>
        <dbReference type="Pfam" id="PF05645"/>
    </source>
</evidence>
<dbReference type="Gene3D" id="1.10.10.10">
    <property type="entry name" value="Winged helix-like DNA-binding domain superfamily/Winged helix DNA-binding domain"/>
    <property type="match status" value="2"/>
</dbReference>
<evidence type="ECO:0000313" key="13">
    <source>
        <dbReference type="EMBL" id="KAF2118732.1"/>
    </source>
</evidence>
<evidence type="ECO:0000259" key="12">
    <source>
        <dbReference type="Pfam" id="PF22536"/>
    </source>
</evidence>
<evidence type="ECO:0000256" key="4">
    <source>
        <dbReference type="ARBA" id="ARBA00022478"/>
    </source>
</evidence>
<dbReference type="InterPro" id="IPR055207">
    <property type="entry name" value="POLR3C_WHD"/>
</dbReference>
<evidence type="ECO:0000256" key="3">
    <source>
        <dbReference type="ARBA" id="ARBA00011206"/>
    </source>
</evidence>